<dbReference type="OrthoDB" id="880456at2"/>
<dbReference type="InterPro" id="IPR023393">
    <property type="entry name" value="START-like_dom_sf"/>
</dbReference>
<organism evidence="1 2">
    <name type="scientific">Devosia ginsengisoli</name>
    <dbReference type="NCBI Taxonomy" id="400770"/>
    <lineage>
        <taxon>Bacteria</taxon>
        <taxon>Pseudomonadati</taxon>
        <taxon>Pseudomonadota</taxon>
        <taxon>Alphaproteobacteria</taxon>
        <taxon>Hyphomicrobiales</taxon>
        <taxon>Devosiaceae</taxon>
        <taxon>Devosia</taxon>
    </lineage>
</organism>
<dbReference type="EMBL" id="CP042304">
    <property type="protein sequence ID" value="QDZ11481.1"/>
    <property type="molecule type" value="Genomic_DNA"/>
</dbReference>
<name>A0A5B8LUJ3_9HYPH</name>
<protein>
    <submittedName>
        <fullName evidence="1">SRPBCC family protein</fullName>
    </submittedName>
</protein>
<gene>
    <name evidence="1" type="ORF">FPZ08_12325</name>
</gene>
<dbReference type="Gene3D" id="3.30.530.20">
    <property type="match status" value="1"/>
</dbReference>
<proteinExistence type="predicted"/>
<dbReference type="Proteomes" id="UP000315364">
    <property type="component" value="Chromosome"/>
</dbReference>
<evidence type="ECO:0000313" key="1">
    <source>
        <dbReference type="EMBL" id="QDZ11481.1"/>
    </source>
</evidence>
<dbReference type="AlphaFoldDB" id="A0A5B8LUJ3"/>
<evidence type="ECO:0000313" key="2">
    <source>
        <dbReference type="Proteomes" id="UP000315364"/>
    </source>
</evidence>
<dbReference type="RefSeq" id="WP_146290302.1">
    <property type="nucleotide sequence ID" value="NZ_CP042304.1"/>
</dbReference>
<sequence length="133" mass="14787">MLKARTLTIQIARPPEDVYNFLVDPANLAGWTLVQNGRPDPAAGPNSWAFDGPRDTVVVHFTPANDFFVLDYRMQVGPQVIHAAHVRVIRNGAGTVLTHTSVQQPLVSDAMFASEEEWMMSDLLVLKTLMERS</sequence>
<dbReference type="SUPFAM" id="SSF55961">
    <property type="entry name" value="Bet v1-like"/>
    <property type="match status" value="1"/>
</dbReference>
<keyword evidence="2" id="KW-1185">Reference proteome</keyword>
<dbReference type="KEGG" id="dea:FPZ08_12325"/>
<accession>A0A5B8LUJ3</accession>
<reference evidence="1 2" key="1">
    <citation type="submission" date="2019-07" db="EMBL/GenBank/DDBJ databases">
        <title>Full genome sequence of Devosia sp. Gsoil 520.</title>
        <authorList>
            <person name="Im W.-T."/>
        </authorList>
    </citation>
    <scope>NUCLEOTIDE SEQUENCE [LARGE SCALE GENOMIC DNA]</scope>
    <source>
        <strain evidence="1 2">Gsoil 520</strain>
    </source>
</reference>